<sequence>MLEMRSHTGAGQALIGKRTGDDLALTKGSHISYGQYGRQQLLTSTLFGIYRQQIQTQQIYEKKLALRQRFYTLLSSQMKEKIDLYLIGSSLTGFGCNSSDTDFCLIIYDSEDNIDKRYDNKHTVLSKLEELKQILQSNSVSDNPQVIPALVPILKFIESSTGIEVNINVNRIVTIRNTHLMHMYCQMDSRVAPLILTLKLWARKNGINSAFNKSLTSYSIALMAIYYLQNVCNPPVVPCLQKEYPELFVEEVTRLRLEDYKKVRFRTKNSQKLGQLFTEFLEYFCLNFDFVKAISVRTSALISRSELVPQYDLNGKVWQSWCHICIEEPFDRTNTSHAVHECRMFRHIYDSLKETYLRIKTQNLNFDRFI</sequence>
<evidence type="ECO:0000313" key="12">
    <source>
        <dbReference type="Proteomes" id="UP000728032"/>
    </source>
</evidence>
<dbReference type="Pfam" id="PF03828">
    <property type="entry name" value="PAP_assoc"/>
    <property type="match status" value="1"/>
</dbReference>
<evidence type="ECO:0000256" key="8">
    <source>
        <dbReference type="ARBA" id="ARBA00038491"/>
    </source>
</evidence>
<comment type="subcellular location">
    <subcellularLocation>
        <location evidence="3">Cytoplasm</location>
    </subcellularLocation>
</comment>
<accession>A0A7R9LB63</accession>
<reference evidence="11" key="1">
    <citation type="submission" date="2020-11" db="EMBL/GenBank/DDBJ databases">
        <authorList>
            <person name="Tran Van P."/>
        </authorList>
    </citation>
    <scope>NUCLEOTIDE SEQUENCE</scope>
</reference>
<protein>
    <submittedName>
        <fullName evidence="11">Uncharacterized protein</fullName>
    </submittedName>
</protein>
<dbReference type="InterPro" id="IPR043519">
    <property type="entry name" value="NT_sf"/>
</dbReference>
<evidence type="ECO:0000256" key="2">
    <source>
        <dbReference type="ARBA" id="ARBA00001946"/>
    </source>
</evidence>
<feature type="domain" description="Poly(A) RNA polymerase mitochondrial-like central palm" evidence="10">
    <location>
        <begin position="44"/>
        <end position="186"/>
    </location>
</feature>
<keyword evidence="7" id="KW-0460">Magnesium</keyword>
<evidence type="ECO:0000256" key="7">
    <source>
        <dbReference type="ARBA" id="ARBA00022842"/>
    </source>
</evidence>
<dbReference type="AlphaFoldDB" id="A0A7R9LB63"/>
<proteinExistence type="inferred from homology"/>
<evidence type="ECO:0000259" key="10">
    <source>
        <dbReference type="Pfam" id="PF22600"/>
    </source>
</evidence>
<dbReference type="Proteomes" id="UP000728032">
    <property type="component" value="Unassembled WGS sequence"/>
</dbReference>
<dbReference type="SUPFAM" id="SSF81301">
    <property type="entry name" value="Nucleotidyltransferase"/>
    <property type="match status" value="1"/>
</dbReference>
<dbReference type="GO" id="GO:0046872">
    <property type="term" value="F:metal ion binding"/>
    <property type="evidence" value="ECO:0007669"/>
    <property type="project" value="UniProtKB-KW"/>
</dbReference>
<comment type="cofactor">
    <cofactor evidence="2">
        <name>Mg(2+)</name>
        <dbReference type="ChEBI" id="CHEBI:18420"/>
    </cofactor>
</comment>
<dbReference type="OrthoDB" id="2274644at2759"/>
<keyword evidence="12" id="KW-1185">Reference proteome</keyword>
<dbReference type="SUPFAM" id="SSF81631">
    <property type="entry name" value="PAP/OAS1 substrate-binding domain"/>
    <property type="match status" value="1"/>
</dbReference>
<dbReference type="EMBL" id="OC915014">
    <property type="protein sequence ID" value="CAD7638162.1"/>
    <property type="molecule type" value="Genomic_DNA"/>
</dbReference>
<dbReference type="Pfam" id="PF22600">
    <property type="entry name" value="MTPAP-like_central"/>
    <property type="match status" value="1"/>
</dbReference>
<dbReference type="GO" id="GO:0031123">
    <property type="term" value="P:RNA 3'-end processing"/>
    <property type="evidence" value="ECO:0007669"/>
    <property type="project" value="TreeGrafter"/>
</dbReference>
<evidence type="ECO:0000256" key="6">
    <source>
        <dbReference type="ARBA" id="ARBA00022723"/>
    </source>
</evidence>
<name>A0A7R9LB63_9ACAR</name>
<evidence type="ECO:0000256" key="5">
    <source>
        <dbReference type="ARBA" id="ARBA00022679"/>
    </source>
</evidence>
<dbReference type="EMBL" id="CAJPVJ010000189">
    <property type="protein sequence ID" value="CAG2161642.1"/>
    <property type="molecule type" value="Genomic_DNA"/>
</dbReference>
<comment type="cofactor">
    <cofactor evidence="1">
        <name>Mn(2+)</name>
        <dbReference type="ChEBI" id="CHEBI:29035"/>
    </cofactor>
</comment>
<dbReference type="Gene3D" id="3.30.460.10">
    <property type="entry name" value="Beta Polymerase, domain 2"/>
    <property type="match status" value="1"/>
</dbReference>
<keyword evidence="5" id="KW-0808">Transferase</keyword>
<feature type="domain" description="PAP-associated" evidence="9">
    <location>
        <begin position="273"/>
        <end position="334"/>
    </location>
</feature>
<evidence type="ECO:0000313" key="11">
    <source>
        <dbReference type="EMBL" id="CAD7638162.1"/>
    </source>
</evidence>
<organism evidence="11">
    <name type="scientific">Oppiella nova</name>
    <dbReference type="NCBI Taxonomy" id="334625"/>
    <lineage>
        <taxon>Eukaryota</taxon>
        <taxon>Metazoa</taxon>
        <taxon>Ecdysozoa</taxon>
        <taxon>Arthropoda</taxon>
        <taxon>Chelicerata</taxon>
        <taxon>Arachnida</taxon>
        <taxon>Acari</taxon>
        <taxon>Acariformes</taxon>
        <taxon>Sarcoptiformes</taxon>
        <taxon>Oribatida</taxon>
        <taxon>Brachypylina</taxon>
        <taxon>Oppioidea</taxon>
        <taxon>Oppiidae</taxon>
        <taxon>Oppiella</taxon>
    </lineage>
</organism>
<gene>
    <name evidence="11" type="ORF">ONB1V03_LOCUS1246</name>
</gene>
<dbReference type="InterPro" id="IPR002058">
    <property type="entry name" value="PAP_assoc"/>
</dbReference>
<keyword evidence="6" id="KW-0479">Metal-binding</keyword>
<keyword evidence="4" id="KW-0963">Cytoplasm</keyword>
<comment type="similarity">
    <text evidence="8">Belongs to the DNA polymerase type-B-like family. GLD2 subfamily.</text>
</comment>
<dbReference type="Gene3D" id="1.10.1410.10">
    <property type="match status" value="1"/>
</dbReference>
<dbReference type="PANTHER" id="PTHR12271">
    <property type="entry name" value="POLY A POLYMERASE CID PAP -RELATED"/>
    <property type="match status" value="1"/>
</dbReference>
<dbReference type="GO" id="GO:0005737">
    <property type="term" value="C:cytoplasm"/>
    <property type="evidence" value="ECO:0007669"/>
    <property type="project" value="UniProtKB-SubCell"/>
</dbReference>
<dbReference type="CDD" id="cd05402">
    <property type="entry name" value="NT_PAP_TUTase"/>
    <property type="match status" value="1"/>
</dbReference>
<evidence type="ECO:0000256" key="1">
    <source>
        <dbReference type="ARBA" id="ARBA00001936"/>
    </source>
</evidence>
<evidence type="ECO:0000256" key="3">
    <source>
        <dbReference type="ARBA" id="ARBA00004496"/>
    </source>
</evidence>
<dbReference type="PANTHER" id="PTHR12271:SF40">
    <property type="entry name" value="POLY(A) RNA POLYMERASE GLD2"/>
    <property type="match status" value="1"/>
</dbReference>
<evidence type="ECO:0000256" key="4">
    <source>
        <dbReference type="ARBA" id="ARBA00022490"/>
    </source>
</evidence>
<dbReference type="GO" id="GO:1990817">
    <property type="term" value="F:poly(A) RNA polymerase activity"/>
    <property type="evidence" value="ECO:0007669"/>
    <property type="project" value="TreeGrafter"/>
</dbReference>
<evidence type="ECO:0000259" key="9">
    <source>
        <dbReference type="Pfam" id="PF03828"/>
    </source>
</evidence>
<dbReference type="InterPro" id="IPR054708">
    <property type="entry name" value="MTPAP-like_central"/>
</dbReference>